<keyword evidence="5" id="KW-0819">tRNA processing</keyword>
<keyword evidence="9" id="KW-0460">Magnesium</keyword>
<dbReference type="NCBIfam" id="TIGR00150">
    <property type="entry name" value="T6A_YjeE"/>
    <property type="match status" value="1"/>
</dbReference>
<comment type="similarity">
    <text evidence="2">Belongs to the TsaE family.</text>
</comment>
<dbReference type="InterPro" id="IPR003442">
    <property type="entry name" value="T6A_TsaE"/>
</dbReference>
<keyword evidence="4" id="KW-0963">Cytoplasm</keyword>
<protein>
    <recommendedName>
        <fullName evidence="3">tRNA threonylcarbamoyladenosine biosynthesis protein TsaE</fullName>
    </recommendedName>
    <alternativeName>
        <fullName evidence="10">t(6)A37 threonylcarbamoyladenosine biosynthesis protein TsaE</fullName>
    </alternativeName>
</protein>
<reference evidence="12" key="1">
    <citation type="journal article" date="2019" name="Int. J. Syst. Evol. Microbiol.">
        <title>The Global Catalogue of Microorganisms (GCM) 10K type strain sequencing project: providing services to taxonomists for standard genome sequencing and annotation.</title>
        <authorList>
            <consortium name="The Broad Institute Genomics Platform"/>
            <consortium name="The Broad Institute Genome Sequencing Center for Infectious Disease"/>
            <person name="Wu L."/>
            <person name="Ma J."/>
        </authorList>
    </citation>
    <scope>NUCLEOTIDE SEQUENCE [LARGE SCALE GENOMIC DNA]</scope>
    <source>
        <strain evidence="12">CGMCC 1.12449</strain>
    </source>
</reference>
<sequence length="140" mass="15255">MILKDEASMRAFGAQLAGQLQAGELVTLNGPLGAGKTVLAKAIIASLGFEGDVSSPTFAIIHEYDEPGMRLPVVHADLYRLNDPEELEELGLFDHADRVMLVEWPSKGGAALQKPDIAIDIKPQADGSRWVEYVDKRKRS</sequence>
<gene>
    <name evidence="11" type="primary">tsaE</name>
    <name evidence="11" type="ORF">ACFSAG_05605</name>
</gene>
<dbReference type="EMBL" id="JBHUEL010000004">
    <property type="protein sequence ID" value="MFD1766314.1"/>
    <property type="molecule type" value="Genomic_DNA"/>
</dbReference>
<comment type="subcellular location">
    <subcellularLocation>
        <location evidence="1">Cytoplasm</location>
    </subcellularLocation>
</comment>
<evidence type="ECO:0000256" key="7">
    <source>
        <dbReference type="ARBA" id="ARBA00022741"/>
    </source>
</evidence>
<dbReference type="SUPFAM" id="SSF52540">
    <property type="entry name" value="P-loop containing nucleoside triphosphate hydrolases"/>
    <property type="match status" value="1"/>
</dbReference>
<keyword evidence="12" id="KW-1185">Reference proteome</keyword>
<evidence type="ECO:0000313" key="12">
    <source>
        <dbReference type="Proteomes" id="UP001597215"/>
    </source>
</evidence>
<organism evidence="11 12">
    <name type="scientific">Sphingorhabdus buctiana</name>
    <dbReference type="NCBI Taxonomy" id="1508805"/>
    <lineage>
        <taxon>Bacteria</taxon>
        <taxon>Pseudomonadati</taxon>
        <taxon>Pseudomonadota</taxon>
        <taxon>Alphaproteobacteria</taxon>
        <taxon>Sphingomonadales</taxon>
        <taxon>Sphingomonadaceae</taxon>
        <taxon>Sphingorhabdus</taxon>
    </lineage>
</organism>
<evidence type="ECO:0000256" key="5">
    <source>
        <dbReference type="ARBA" id="ARBA00022694"/>
    </source>
</evidence>
<evidence type="ECO:0000256" key="3">
    <source>
        <dbReference type="ARBA" id="ARBA00019010"/>
    </source>
</evidence>
<evidence type="ECO:0000256" key="1">
    <source>
        <dbReference type="ARBA" id="ARBA00004496"/>
    </source>
</evidence>
<keyword evidence="7" id="KW-0547">Nucleotide-binding</keyword>
<keyword evidence="6" id="KW-0479">Metal-binding</keyword>
<dbReference type="PANTHER" id="PTHR33540:SF2">
    <property type="entry name" value="TRNA THREONYLCARBAMOYLADENOSINE BIOSYNTHESIS PROTEIN TSAE"/>
    <property type="match status" value="1"/>
</dbReference>
<dbReference type="Proteomes" id="UP001597215">
    <property type="component" value="Unassembled WGS sequence"/>
</dbReference>
<accession>A0ABW4MDC8</accession>
<evidence type="ECO:0000256" key="8">
    <source>
        <dbReference type="ARBA" id="ARBA00022840"/>
    </source>
</evidence>
<evidence type="ECO:0000256" key="4">
    <source>
        <dbReference type="ARBA" id="ARBA00022490"/>
    </source>
</evidence>
<comment type="caution">
    <text evidence="11">The sequence shown here is derived from an EMBL/GenBank/DDBJ whole genome shotgun (WGS) entry which is preliminary data.</text>
</comment>
<evidence type="ECO:0000313" key="11">
    <source>
        <dbReference type="EMBL" id="MFD1766314.1"/>
    </source>
</evidence>
<name>A0ABW4MDC8_9SPHN</name>
<dbReference type="Pfam" id="PF02367">
    <property type="entry name" value="TsaE"/>
    <property type="match status" value="1"/>
</dbReference>
<proteinExistence type="inferred from homology"/>
<evidence type="ECO:0000256" key="9">
    <source>
        <dbReference type="ARBA" id="ARBA00022842"/>
    </source>
</evidence>
<dbReference type="InterPro" id="IPR027417">
    <property type="entry name" value="P-loop_NTPase"/>
</dbReference>
<keyword evidence="8" id="KW-0067">ATP-binding</keyword>
<dbReference type="Gene3D" id="3.40.50.300">
    <property type="entry name" value="P-loop containing nucleotide triphosphate hydrolases"/>
    <property type="match status" value="1"/>
</dbReference>
<dbReference type="RefSeq" id="WP_374611246.1">
    <property type="nucleotide sequence ID" value="NZ_JBHUEL010000004.1"/>
</dbReference>
<dbReference type="PANTHER" id="PTHR33540">
    <property type="entry name" value="TRNA THREONYLCARBAMOYLADENOSINE BIOSYNTHESIS PROTEIN TSAE"/>
    <property type="match status" value="1"/>
</dbReference>
<evidence type="ECO:0000256" key="10">
    <source>
        <dbReference type="ARBA" id="ARBA00032441"/>
    </source>
</evidence>
<evidence type="ECO:0000256" key="6">
    <source>
        <dbReference type="ARBA" id="ARBA00022723"/>
    </source>
</evidence>
<evidence type="ECO:0000256" key="2">
    <source>
        <dbReference type="ARBA" id="ARBA00007599"/>
    </source>
</evidence>